<feature type="domain" description="Disease resistance R13L4/SHOC-2-like LRR" evidence="15">
    <location>
        <begin position="90"/>
        <end position="368"/>
    </location>
</feature>
<gene>
    <name evidence="16" type="ORF">CQW23_29185</name>
</gene>
<dbReference type="FunFam" id="3.80.10.10:FF:000213">
    <property type="entry name" value="Tyrosine-sulfated glycopeptide receptor 1"/>
    <property type="match status" value="1"/>
</dbReference>
<dbReference type="GO" id="GO:0005886">
    <property type="term" value="C:plasma membrane"/>
    <property type="evidence" value="ECO:0007669"/>
    <property type="project" value="UniProtKB-SubCell"/>
</dbReference>
<reference evidence="17" key="2">
    <citation type="journal article" date="2017" name="J. Anim. Genet.">
        <title>Multiple reference genome sequences of hot pepper reveal the massive evolution of plant disease resistance genes by retroduplication.</title>
        <authorList>
            <person name="Kim S."/>
            <person name="Park J."/>
            <person name="Yeom S.-I."/>
            <person name="Kim Y.-M."/>
            <person name="Seo E."/>
            <person name="Kim K.-T."/>
            <person name="Kim M.-S."/>
            <person name="Lee J.M."/>
            <person name="Cheong K."/>
            <person name="Shin H.-S."/>
            <person name="Kim S.-B."/>
            <person name="Han K."/>
            <person name="Lee J."/>
            <person name="Park M."/>
            <person name="Lee H.-A."/>
            <person name="Lee H.-Y."/>
            <person name="Lee Y."/>
            <person name="Oh S."/>
            <person name="Lee J.H."/>
            <person name="Choi E."/>
            <person name="Choi E."/>
            <person name="Lee S.E."/>
            <person name="Jeon J."/>
            <person name="Kim H."/>
            <person name="Choi G."/>
            <person name="Song H."/>
            <person name="Lee J."/>
            <person name="Lee S.-C."/>
            <person name="Kwon J.-K."/>
            <person name="Lee H.-Y."/>
            <person name="Koo N."/>
            <person name="Hong Y."/>
            <person name="Kim R.W."/>
            <person name="Kang W.-H."/>
            <person name="Huh J.H."/>
            <person name="Kang B.-C."/>
            <person name="Yang T.-J."/>
            <person name="Lee Y.-H."/>
            <person name="Bennetzen J.L."/>
            <person name="Choi D."/>
        </authorList>
    </citation>
    <scope>NUCLEOTIDE SEQUENCE [LARGE SCALE GENOMIC DNA]</scope>
    <source>
        <strain evidence="17">cv. PBC81</strain>
    </source>
</reference>
<dbReference type="OrthoDB" id="442066at2759"/>
<protein>
    <submittedName>
        <fullName evidence="16">Uncharacterized protein</fullName>
    </submittedName>
</protein>
<evidence type="ECO:0000256" key="12">
    <source>
        <dbReference type="SAM" id="Phobius"/>
    </source>
</evidence>
<dbReference type="Pfam" id="PF23598">
    <property type="entry name" value="LRR_14"/>
    <property type="match status" value="1"/>
</dbReference>
<keyword evidence="9 12" id="KW-0472">Membrane</keyword>
<feature type="chain" id="PRO_5013955351" evidence="13">
    <location>
        <begin position="28"/>
        <end position="614"/>
    </location>
</feature>
<evidence type="ECO:0000259" key="15">
    <source>
        <dbReference type="Pfam" id="PF23598"/>
    </source>
</evidence>
<evidence type="ECO:0000256" key="9">
    <source>
        <dbReference type="ARBA" id="ARBA00023136"/>
    </source>
</evidence>
<keyword evidence="17" id="KW-1185">Reference proteome</keyword>
<accession>A0A2G2VIR4</accession>
<dbReference type="InterPro" id="IPR013210">
    <property type="entry name" value="LRR_N_plant-typ"/>
</dbReference>
<dbReference type="GO" id="GO:0050832">
    <property type="term" value="P:defense response to fungus"/>
    <property type="evidence" value="ECO:0007669"/>
    <property type="project" value="UniProtKB-ARBA"/>
</dbReference>
<keyword evidence="11" id="KW-0325">Glycoprotein</keyword>
<dbReference type="STRING" id="33114.A0A2G2VIR4"/>
<keyword evidence="5 12" id="KW-0812">Transmembrane</keyword>
<evidence type="ECO:0000256" key="4">
    <source>
        <dbReference type="ARBA" id="ARBA00022614"/>
    </source>
</evidence>
<comment type="similarity">
    <text evidence="2">Belongs to the RLP family.</text>
</comment>
<evidence type="ECO:0000313" key="16">
    <source>
        <dbReference type="EMBL" id="PHT32848.1"/>
    </source>
</evidence>
<dbReference type="PROSITE" id="PS51450">
    <property type="entry name" value="LRR"/>
    <property type="match status" value="1"/>
</dbReference>
<dbReference type="FunFam" id="3.80.10.10:FF:000095">
    <property type="entry name" value="LRR receptor-like serine/threonine-protein kinase GSO1"/>
    <property type="match status" value="1"/>
</dbReference>
<evidence type="ECO:0000256" key="2">
    <source>
        <dbReference type="ARBA" id="ARBA00009592"/>
    </source>
</evidence>
<feature type="domain" description="Leucine-rich repeat-containing N-terminal plant-type" evidence="14">
    <location>
        <begin position="30"/>
        <end position="68"/>
    </location>
</feature>
<dbReference type="SMART" id="SM00369">
    <property type="entry name" value="LRR_TYP"/>
    <property type="match status" value="9"/>
</dbReference>
<dbReference type="PRINTS" id="PR00019">
    <property type="entry name" value="LEURICHRPT"/>
</dbReference>
<dbReference type="Pfam" id="PF08263">
    <property type="entry name" value="LRRNT_2"/>
    <property type="match status" value="1"/>
</dbReference>
<sequence>MMMLPNKIFPLLLQFFTLLYLVTITFASTEEATALLKWKSTFKNQNNSLLASWQPSSDACNDWYGVSCINGRVNTLTITNASVFGTLYAFPFSSLPFLEYLNLSMNNLSGTIPAEIGNLKNLNNLTLSNNQLTGSIPSSFGNLRNLQTLFLDRNNLIEEIPSSICNLTSLKVLYLSRNTLKGKFPQCLGNITGLQYVMMSHNNLSGELPPSICNLTSLQSLDLCRNNLMGVIPQCFGNMSDHLEVLDMKRNNLSGTLPTTFSIGSALRSLNLHGNKIEGKIPRSLENCQRLEVLDLGDNLLNDTFPMWLGTLPALRVLSLRSNKLHGPIRTSGSESMFLELRIFDLSRNDFSKNLPTSLFQRLKAMRTTDQTSKEPRYLGDSYYHDSVTVSTKGLELQLLRILTIYTTIDLSNNKFEGYIPSIMGDLIALRVLNLSHNGLQGPIPQSLGSLSSLESLDLSGNHLVGEIPPQLASLTFLAFLNLSYNHLEGCIPQGNQFHTFEDNSYEGNDELRGFPLSKGCGNDGHDSASEETNAISALDEESNSEFLNDFWKAALMGYGTGLCIGLSIIYILISTGNMKWLERIVQELGHKIMMRRRKKQRRQRNYRRRNNRF</sequence>
<dbReference type="InterPro" id="IPR001611">
    <property type="entry name" value="Leu-rich_rpt"/>
</dbReference>
<dbReference type="Pfam" id="PF13855">
    <property type="entry name" value="LRR_8"/>
    <property type="match status" value="1"/>
</dbReference>
<keyword evidence="4" id="KW-0433">Leucine-rich repeat</keyword>
<name>A0A2G2VIR4_CAPBA</name>
<dbReference type="Proteomes" id="UP000224567">
    <property type="component" value="Unassembled WGS sequence"/>
</dbReference>
<comment type="subcellular location">
    <subcellularLocation>
        <location evidence="1">Cell membrane</location>
        <topology evidence="1">Single-pass type I membrane protein</topology>
    </subcellularLocation>
</comment>
<dbReference type="InterPro" id="IPR032675">
    <property type="entry name" value="LRR_dom_sf"/>
</dbReference>
<reference evidence="16 17" key="1">
    <citation type="journal article" date="2017" name="Genome Biol.">
        <title>New reference genome sequences of hot pepper reveal the massive evolution of plant disease-resistance genes by retroduplication.</title>
        <authorList>
            <person name="Kim S."/>
            <person name="Park J."/>
            <person name="Yeom S.I."/>
            <person name="Kim Y.M."/>
            <person name="Seo E."/>
            <person name="Kim K.T."/>
            <person name="Kim M.S."/>
            <person name="Lee J.M."/>
            <person name="Cheong K."/>
            <person name="Shin H.S."/>
            <person name="Kim S.B."/>
            <person name="Han K."/>
            <person name="Lee J."/>
            <person name="Park M."/>
            <person name="Lee H.A."/>
            <person name="Lee H.Y."/>
            <person name="Lee Y."/>
            <person name="Oh S."/>
            <person name="Lee J.H."/>
            <person name="Choi E."/>
            <person name="Choi E."/>
            <person name="Lee S.E."/>
            <person name="Jeon J."/>
            <person name="Kim H."/>
            <person name="Choi G."/>
            <person name="Song H."/>
            <person name="Lee J."/>
            <person name="Lee S.C."/>
            <person name="Kwon J.K."/>
            <person name="Lee H.Y."/>
            <person name="Koo N."/>
            <person name="Hong Y."/>
            <person name="Kim R.W."/>
            <person name="Kang W.H."/>
            <person name="Huh J.H."/>
            <person name="Kang B.C."/>
            <person name="Yang T.J."/>
            <person name="Lee Y.H."/>
            <person name="Bennetzen J.L."/>
            <person name="Choi D."/>
        </authorList>
    </citation>
    <scope>NUCLEOTIDE SEQUENCE [LARGE SCALE GENOMIC DNA]</scope>
    <source>
        <strain evidence="17">cv. PBC81</strain>
    </source>
</reference>
<evidence type="ECO:0000256" key="8">
    <source>
        <dbReference type="ARBA" id="ARBA00022989"/>
    </source>
</evidence>
<organism evidence="16 17">
    <name type="scientific">Capsicum baccatum</name>
    <name type="common">Peruvian pepper</name>
    <dbReference type="NCBI Taxonomy" id="33114"/>
    <lineage>
        <taxon>Eukaryota</taxon>
        <taxon>Viridiplantae</taxon>
        <taxon>Streptophyta</taxon>
        <taxon>Embryophyta</taxon>
        <taxon>Tracheophyta</taxon>
        <taxon>Spermatophyta</taxon>
        <taxon>Magnoliopsida</taxon>
        <taxon>eudicotyledons</taxon>
        <taxon>Gunneridae</taxon>
        <taxon>Pentapetalae</taxon>
        <taxon>asterids</taxon>
        <taxon>lamiids</taxon>
        <taxon>Solanales</taxon>
        <taxon>Solanaceae</taxon>
        <taxon>Solanoideae</taxon>
        <taxon>Capsiceae</taxon>
        <taxon>Capsicum</taxon>
    </lineage>
</organism>
<keyword evidence="6 13" id="KW-0732">Signal</keyword>
<evidence type="ECO:0000259" key="14">
    <source>
        <dbReference type="Pfam" id="PF08263"/>
    </source>
</evidence>
<dbReference type="InterPro" id="IPR055414">
    <property type="entry name" value="LRR_R13L4/SHOC2-like"/>
</dbReference>
<proteinExistence type="inferred from homology"/>
<evidence type="ECO:0000256" key="6">
    <source>
        <dbReference type="ARBA" id="ARBA00022729"/>
    </source>
</evidence>
<evidence type="ECO:0000256" key="1">
    <source>
        <dbReference type="ARBA" id="ARBA00004251"/>
    </source>
</evidence>
<evidence type="ECO:0000256" key="3">
    <source>
        <dbReference type="ARBA" id="ARBA00022475"/>
    </source>
</evidence>
<keyword evidence="8 12" id="KW-1133">Transmembrane helix</keyword>
<dbReference type="PANTHER" id="PTHR27004">
    <property type="entry name" value="RECEPTOR-LIKE PROTEIN 12 ISOFORM X1"/>
    <property type="match status" value="1"/>
</dbReference>
<evidence type="ECO:0000256" key="11">
    <source>
        <dbReference type="ARBA" id="ARBA00023180"/>
    </source>
</evidence>
<evidence type="ECO:0000256" key="10">
    <source>
        <dbReference type="ARBA" id="ARBA00023170"/>
    </source>
</evidence>
<dbReference type="InterPro" id="IPR003591">
    <property type="entry name" value="Leu-rich_rpt_typical-subtyp"/>
</dbReference>
<keyword evidence="10" id="KW-0675">Receptor</keyword>
<evidence type="ECO:0000313" key="17">
    <source>
        <dbReference type="Proteomes" id="UP000224567"/>
    </source>
</evidence>
<keyword evidence="7" id="KW-0677">Repeat</keyword>
<dbReference type="EMBL" id="MLFT02000012">
    <property type="protein sequence ID" value="PHT32848.1"/>
    <property type="molecule type" value="Genomic_DNA"/>
</dbReference>
<keyword evidence="3" id="KW-1003">Cell membrane</keyword>
<dbReference type="AlphaFoldDB" id="A0A2G2VIR4"/>
<comment type="caution">
    <text evidence="16">The sequence shown here is derived from an EMBL/GenBank/DDBJ whole genome shotgun (WGS) entry which is preliminary data.</text>
</comment>
<dbReference type="PANTHER" id="PTHR27004:SF424">
    <property type="entry name" value="LEUCINE-RICH REPEAT-CONTAINING N-TERMINAL PLANT-TYPE DOMAIN-CONTAINING PROTEIN"/>
    <property type="match status" value="1"/>
</dbReference>
<dbReference type="Gene3D" id="3.80.10.10">
    <property type="entry name" value="Ribonuclease Inhibitor"/>
    <property type="match status" value="2"/>
</dbReference>
<dbReference type="SUPFAM" id="SSF52058">
    <property type="entry name" value="L domain-like"/>
    <property type="match status" value="2"/>
</dbReference>
<evidence type="ECO:0000256" key="13">
    <source>
        <dbReference type="SAM" id="SignalP"/>
    </source>
</evidence>
<evidence type="ECO:0000256" key="5">
    <source>
        <dbReference type="ARBA" id="ARBA00022692"/>
    </source>
</evidence>
<feature type="transmembrane region" description="Helical" evidence="12">
    <location>
        <begin position="551"/>
        <end position="574"/>
    </location>
</feature>
<feature type="signal peptide" evidence="13">
    <location>
        <begin position="1"/>
        <end position="27"/>
    </location>
</feature>
<evidence type="ECO:0000256" key="7">
    <source>
        <dbReference type="ARBA" id="ARBA00022737"/>
    </source>
</evidence>